<dbReference type="OrthoDB" id="3907302at2759"/>
<dbReference type="Gene3D" id="3.40.630.10">
    <property type="entry name" value="Zn peptidases"/>
    <property type="match status" value="1"/>
</dbReference>
<evidence type="ECO:0000313" key="5">
    <source>
        <dbReference type="EMBL" id="KAF2148780.1"/>
    </source>
</evidence>
<feature type="chain" id="PRO_5040540227" description="Peptide hydrolase" evidence="3">
    <location>
        <begin position="20"/>
        <end position="383"/>
    </location>
</feature>
<dbReference type="PANTHER" id="PTHR12283:SF6">
    <property type="entry name" value="GLUTAMINYL-PEPTIDE CYCLOTRANSFERASE-RELATED"/>
    <property type="match status" value="1"/>
</dbReference>
<keyword evidence="2" id="KW-0012">Acyltransferase</keyword>
<dbReference type="InterPro" id="IPR037457">
    <property type="entry name" value="M28_QC"/>
</dbReference>
<dbReference type="Pfam" id="PF04389">
    <property type="entry name" value="Peptidase_M28"/>
    <property type="match status" value="1"/>
</dbReference>
<comment type="caution">
    <text evidence="5">The sequence shown here is derived from an EMBL/GenBank/DDBJ whole genome shotgun (WGS) entry which is preliminary data.</text>
</comment>
<dbReference type="PANTHER" id="PTHR12283">
    <property type="entry name" value="GLUTAMINYL-PEPTIDE CYCLOTRANSFERASE"/>
    <property type="match status" value="1"/>
</dbReference>
<dbReference type="GO" id="GO:0016603">
    <property type="term" value="F:glutaminyl-peptide cyclotransferase activity"/>
    <property type="evidence" value="ECO:0007669"/>
    <property type="project" value="InterPro"/>
</dbReference>
<dbReference type="InterPro" id="IPR040234">
    <property type="entry name" value="QC/QCL"/>
</dbReference>
<keyword evidence="3" id="KW-0479">Metal-binding</keyword>
<reference evidence="5" key="1">
    <citation type="journal article" date="2020" name="Stud. Mycol.">
        <title>101 Dothideomycetes genomes: a test case for predicting lifestyles and emergence of pathogens.</title>
        <authorList>
            <person name="Haridas S."/>
            <person name="Albert R."/>
            <person name="Binder M."/>
            <person name="Bloem J."/>
            <person name="Labutti K."/>
            <person name="Salamov A."/>
            <person name="Andreopoulos B."/>
            <person name="Baker S."/>
            <person name="Barry K."/>
            <person name="Bills G."/>
            <person name="Bluhm B."/>
            <person name="Cannon C."/>
            <person name="Castanera R."/>
            <person name="Culley D."/>
            <person name="Daum C."/>
            <person name="Ezra D."/>
            <person name="Gonzalez J."/>
            <person name="Henrissat B."/>
            <person name="Kuo A."/>
            <person name="Liang C."/>
            <person name="Lipzen A."/>
            <person name="Lutzoni F."/>
            <person name="Magnuson J."/>
            <person name="Mondo S."/>
            <person name="Nolan M."/>
            <person name="Ohm R."/>
            <person name="Pangilinan J."/>
            <person name="Park H.-J."/>
            <person name="Ramirez L."/>
            <person name="Alfaro M."/>
            <person name="Sun H."/>
            <person name="Tritt A."/>
            <person name="Yoshinaga Y."/>
            <person name="Zwiers L.-H."/>
            <person name="Turgeon B."/>
            <person name="Goodwin S."/>
            <person name="Spatafora J."/>
            <person name="Crous P."/>
            <person name="Grigoriev I."/>
        </authorList>
    </citation>
    <scope>NUCLEOTIDE SEQUENCE</scope>
    <source>
        <strain evidence="5">CBS 260.36</strain>
    </source>
</reference>
<sequence>MYLPHLTSLIIWLTSLTDAYTDLSSASLASLPSSGTDFDITTGAILSPILIPRVPGTPGSTKVQSHFRSFFQHSLPSWNITFQNSTSTTPTSKGAQVPFRNFIAHRDPPWAQRGDVSRLTLVAHYDSLSVPAGFIGAIDSAAPCAMIMHAMRSIDGAMTRRWEKMQRDGVGEDGLVDTADNRGIQVIFLDGEEAFLAWSDTDSVYGARALAEEWEGTAHPMMAAYSSPLQAIELFVLLDLLGAKDTDVPSYFKTTHWAYQKMAGVEAKLRAQGLLKSKPVSKKFLTEAEKKDSDRWLGGHIGDDHTPFMARGVDILHLIPSRFPDVWHTIHDDGKALDADTVEDWGKLIAAFSAEWLDLEGFMVEAQPLAARDEADAKDELHG</sequence>
<dbReference type="GO" id="GO:0008270">
    <property type="term" value="F:zinc ion binding"/>
    <property type="evidence" value="ECO:0007669"/>
    <property type="project" value="TreeGrafter"/>
</dbReference>
<dbReference type="GO" id="GO:0006508">
    <property type="term" value="P:proteolysis"/>
    <property type="evidence" value="ECO:0007669"/>
    <property type="project" value="UniProtKB-KW"/>
</dbReference>
<keyword evidence="3" id="KW-0862">Zinc</keyword>
<feature type="domain" description="Peptidase M28" evidence="4">
    <location>
        <begin position="118"/>
        <end position="352"/>
    </location>
</feature>
<feature type="signal peptide" evidence="3">
    <location>
        <begin position="1"/>
        <end position="19"/>
    </location>
</feature>
<evidence type="ECO:0000256" key="1">
    <source>
        <dbReference type="ARBA" id="ARBA00022679"/>
    </source>
</evidence>
<protein>
    <recommendedName>
        <fullName evidence="3">Peptide hydrolase</fullName>
        <ecNumber evidence="3">3.4.-.-</ecNumber>
    </recommendedName>
</protein>
<dbReference type="GO" id="GO:0008233">
    <property type="term" value="F:peptidase activity"/>
    <property type="evidence" value="ECO:0007669"/>
    <property type="project" value="UniProtKB-KW"/>
</dbReference>
<keyword evidence="6" id="KW-1185">Reference proteome</keyword>
<proteinExistence type="inferred from homology"/>
<gene>
    <name evidence="5" type="ORF">K461DRAFT_297279</name>
</gene>
<evidence type="ECO:0000256" key="3">
    <source>
        <dbReference type="RuleBase" id="RU361240"/>
    </source>
</evidence>
<accession>A0A9P4IW17</accession>
<name>A0A9P4IW17_9PEZI</name>
<dbReference type="EMBL" id="ML996092">
    <property type="protein sequence ID" value="KAF2148780.1"/>
    <property type="molecule type" value="Genomic_DNA"/>
</dbReference>
<dbReference type="AlphaFoldDB" id="A0A9P4IW17"/>
<comment type="similarity">
    <text evidence="3">Belongs to the peptidase M28 family.</text>
</comment>
<keyword evidence="3" id="KW-0378">Hydrolase</keyword>
<dbReference type="SUPFAM" id="SSF53187">
    <property type="entry name" value="Zn-dependent exopeptidases"/>
    <property type="match status" value="1"/>
</dbReference>
<dbReference type="CDD" id="cd03880">
    <property type="entry name" value="M28_QC_like"/>
    <property type="match status" value="1"/>
</dbReference>
<keyword evidence="1" id="KW-0808">Transferase</keyword>
<evidence type="ECO:0000259" key="4">
    <source>
        <dbReference type="Pfam" id="PF04389"/>
    </source>
</evidence>
<keyword evidence="3" id="KW-0645">Protease</keyword>
<evidence type="ECO:0000313" key="6">
    <source>
        <dbReference type="Proteomes" id="UP000799439"/>
    </source>
</evidence>
<organism evidence="5 6">
    <name type="scientific">Myriangium duriaei CBS 260.36</name>
    <dbReference type="NCBI Taxonomy" id="1168546"/>
    <lineage>
        <taxon>Eukaryota</taxon>
        <taxon>Fungi</taxon>
        <taxon>Dikarya</taxon>
        <taxon>Ascomycota</taxon>
        <taxon>Pezizomycotina</taxon>
        <taxon>Dothideomycetes</taxon>
        <taxon>Dothideomycetidae</taxon>
        <taxon>Myriangiales</taxon>
        <taxon>Myriangiaceae</taxon>
        <taxon>Myriangium</taxon>
    </lineage>
</organism>
<dbReference type="Proteomes" id="UP000799439">
    <property type="component" value="Unassembled WGS sequence"/>
</dbReference>
<keyword evidence="3" id="KW-0732">Signal</keyword>
<evidence type="ECO:0000256" key="2">
    <source>
        <dbReference type="ARBA" id="ARBA00023315"/>
    </source>
</evidence>
<dbReference type="InterPro" id="IPR007484">
    <property type="entry name" value="Peptidase_M28"/>
</dbReference>
<dbReference type="EC" id="3.4.-.-" evidence="3"/>